<dbReference type="PANTHER" id="PTHR22748">
    <property type="entry name" value="AP ENDONUCLEASE"/>
    <property type="match status" value="1"/>
</dbReference>
<evidence type="ECO:0000256" key="5">
    <source>
        <dbReference type="ARBA" id="ARBA00022763"/>
    </source>
</evidence>
<dbReference type="AlphaFoldDB" id="A0A3B3I0S9"/>
<dbReference type="Pfam" id="PF03372">
    <property type="entry name" value="Exo_endo_phos"/>
    <property type="match status" value="1"/>
</dbReference>
<dbReference type="SUPFAM" id="SSF56219">
    <property type="entry name" value="DNase I-like"/>
    <property type="match status" value="1"/>
</dbReference>
<keyword evidence="5" id="KW-0227">DNA damage</keyword>
<dbReference type="Ensembl" id="ENSORLT00000038095.1">
    <property type="protein sequence ID" value="ENSORLP00000037635.1"/>
    <property type="gene ID" value="ENSORLG00000026779.1"/>
</dbReference>
<dbReference type="CDD" id="cd09076">
    <property type="entry name" value="L1-EN"/>
    <property type="match status" value="1"/>
</dbReference>
<dbReference type="GO" id="GO:0006281">
    <property type="term" value="P:DNA repair"/>
    <property type="evidence" value="ECO:0007669"/>
    <property type="project" value="UniProtKB-KW"/>
</dbReference>
<feature type="domain" description="Endonuclease/exonuclease/phosphatase" evidence="11">
    <location>
        <begin position="7"/>
        <end position="226"/>
    </location>
</feature>
<evidence type="ECO:0000259" key="11">
    <source>
        <dbReference type="Pfam" id="PF03372"/>
    </source>
</evidence>
<dbReference type="GO" id="GO:0008311">
    <property type="term" value="F:double-stranded DNA 3'-5' DNA exonuclease activity"/>
    <property type="evidence" value="ECO:0007669"/>
    <property type="project" value="UniProtKB-EC"/>
</dbReference>
<protein>
    <recommendedName>
        <fullName evidence="3">exodeoxyribonuclease III</fullName>
        <ecNumber evidence="3">3.1.11.2</ecNumber>
    </recommendedName>
</protein>
<dbReference type="InterPro" id="IPR004808">
    <property type="entry name" value="AP_endonuc_1"/>
</dbReference>
<evidence type="ECO:0000256" key="7">
    <source>
        <dbReference type="ARBA" id="ARBA00022842"/>
    </source>
</evidence>
<dbReference type="InterPro" id="IPR005135">
    <property type="entry name" value="Endo/exonuclease/phosphatase"/>
</dbReference>
<keyword evidence="8" id="KW-0234">DNA repair</keyword>
<evidence type="ECO:0000256" key="8">
    <source>
        <dbReference type="ARBA" id="ARBA00023204"/>
    </source>
</evidence>
<organism evidence="12 13">
    <name type="scientific">Oryzias latipes</name>
    <name type="common">Japanese rice fish</name>
    <name type="synonym">Japanese killifish</name>
    <dbReference type="NCBI Taxonomy" id="8090"/>
    <lineage>
        <taxon>Eukaryota</taxon>
        <taxon>Metazoa</taxon>
        <taxon>Chordata</taxon>
        <taxon>Craniata</taxon>
        <taxon>Vertebrata</taxon>
        <taxon>Euteleostomi</taxon>
        <taxon>Actinopterygii</taxon>
        <taxon>Neopterygii</taxon>
        <taxon>Teleostei</taxon>
        <taxon>Neoteleostei</taxon>
        <taxon>Acanthomorphata</taxon>
        <taxon>Ovalentaria</taxon>
        <taxon>Atherinomorphae</taxon>
        <taxon>Beloniformes</taxon>
        <taxon>Adrianichthyidae</taxon>
        <taxon>Oryziinae</taxon>
        <taxon>Oryzias</taxon>
    </lineage>
</organism>
<feature type="site" description="Transition state stabilizer" evidence="10">
    <location>
        <position position="143"/>
    </location>
</feature>
<evidence type="ECO:0000313" key="12">
    <source>
        <dbReference type="Ensembl" id="ENSORLP00000037635.1"/>
    </source>
</evidence>
<keyword evidence="9" id="KW-0464">Manganese</keyword>
<evidence type="ECO:0000256" key="4">
    <source>
        <dbReference type="ARBA" id="ARBA00022723"/>
    </source>
</evidence>
<dbReference type="STRING" id="8090.ENSORLP00000037635"/>
<reference evidence="12" key="3">
    <citation type="submission" date="2025-09" db="UniProtKB">
        <authorList>
            <consortium name="Ensembl"/>
        </authorList>
    </citation>
    <scope>IDENTIFICATION</scope>
    <source>
        <strain evidence="12">Hd-rR</strain>
    </source>
</reference>
<keyword evidence="4 9" id="KW-0479">Metal-binding</keyword>
<name>A0A3B3I0S9_ORYLA</name>
<accession>A0A3B3I0S9</accession>
<feature type="binding site" evidence="9">
    <location>
        <position position="229"/>
    </location>
    <ligand>
        <name>Mg(2+)</name>
        <dbReference type="ChEBI" id="CHEBI:18420"/>
        <label>1</label>
    </ligand>
</feature>
<feature type="binding site" evidence="9">
    <location>
        <position position="141"/>
    </location>
    <ligand>
        <name>Mg(2+)</name>
        <dbReference type="ChEBI" id="CHEBI:18420"/>
        <label>1</label>
    </ligand>
</feature>
<comment type="catalytic activity">
    <reaction evidence="1">
        <text>Exonucleolytic cleavage in the 3'- to 5'-direction to yield nucleoside 5'-phosphates.</text>
        <dbReference type="EC" id="3.1.11.2"/>
    </reaction>
</comment>
<dbReference type="PANTHER" id="PTHR22748:SF26">
    <property type="entry name" value="ENDONUCLEASE_EXONUCLEASE_PHOSPHATASE DOMAIN-CONTAINING PROTEIN"/>
    <property type="match status" value="1"/>
</dbReference>
<evidence type="ECO:0000256" key="10">
    <source>
        <dbReference type="PIRSR" id="PIRSR604808-3"/>
    </source>
</evidence>
<dbReference type="GO" id="GO:0046872">
    <property type="term" value="F:metal ion binding"/>
    <property type="evidence" value="ECO:0007669"/>
    <property type="project" value="UniProtKB-KW"/>
</dbReference>
<dbReference type="InParanoid" id="A0A3B3I0S9"/>
<dbReference type="Gene3D" id="3.60.10.10">
    <property type="entry name" value="Endonuclease/exonuclease/phosphatase"/>
    <property type="match status" value="1"/>
</dbReference>
<evidence type="ECO:0000256" key="2">
    <source>
        <dbReference type="ARBA" id="ARBA00007092"/>
    </source>
</evidence>
<evidence type="ECO:0000313" key="13">
    <source>
        <dbReference type="Proteomes" id="UP000001038"/>
    </source>
</evidence>
<keyword evidence="13" id="KW-1185">Reference proteome</keyword>
<evidence type="ECO:0000256" key="9">
    <source>
        <dbReference type="PIRSR" id="PIRSR604808-2"/>
    </source>
</evidence>
<keyword evidence="7 9" id="KW-0460">Magnesium</keyword>
<comment type="cofactor">
    <cofactor evidence="9">
        <name>Mg(2+)</name>
        <dbReference type="ChEBI" id="CHEBI:18420"/>
    </cofactor>
    <cofactor evidence="9">
        <name>Mn(2+)</name>
        <dbReference type="ChEBI" id="CHEBI:29035"/>
    </cofactor>
    <text evidence="9">Probably binds two magnesium or manganese ions per subunit.</text>
</comment>
<reference evidence="12 13" key="1">
    <citation type="journal article" date="2007" name="Nature">
        <title>The medaka draft genome and insights into vertebrate genome evolution.</title>
        <authorList>
            <person name="Kasahara M."/>
            <person name="Naruse K."/>
            <person name="Sasaki S."/>
            <person name="Nakatani Y."/>
            <person name="Qu W."/>
            <person name="Ahsan B."/>
            <person name="Yamada T."/>
            <person name="Nagayasu Y."/>
            <person name="Doi K."/>
            <person name="Kasai Y."/>
            <person name="Jindo T."/>
            <person name="Kobayashi D."/>
            <person name="Shimada A."/>
            <person name="Toyoda A."/>
            <person name="Kuroki Y."/>
            <person name="Fujiyama A."/>
            <person name="Sasaki T."/>
            <person name="Shimizu A."/>
            <person name="Asakawa S."/>
            <person name="Shimizu N."/>
            <person name="Hashimoto S."/>
            <person name="Yang J."/>
            <person name="Lee Y."/>
            <person name="Matsushima K."/>
            <person name="Sugano S."/>
            <person name="Sakaizumi M."/>
            <person name="Narita T."/>
            <person name="Ohishi K."/>
            <person name="Haga S."/>
            <person name="Ohta F."/>
            <person name="Nomoto H."/>
            <person name="Nogata K."/>
            <person name="Morishita T."/>
            <person name="Endo T."/>
            <person name="Shin-I T."/>
            <person name="Takeda H."/>
            <person name="Morishita S."/>
            <person name="Kohara Y."/>
        </authorList>
    </citation>
    <scope>NUCLEOTIDE SEQUENCE [LARGE SCALE GENOMIC DNA]</scope>
    <source>
        <strain evidence="12 13">Hd-rR</strain>
    </source>
</reference>
<evidence type="ECO:0000256" key="1">
    <source>
        <dbReference type="ARBA" id="ARBA00000493"/>
    </source>
</evidence>
<proteinExistence type="inferred from homology"/>
<evidence type="ECO:0000256" key="6">
    <source>
        <dbReference type="ARBA" id="ARBA00022801"/>
    </source>
</evidence>
<sequence>MNSLNIVSWNVRGLGSGPKRLKVLSHLIDLKADIALLQETHLCNPSDRLMCCSQFPVMYSSSYNSKQRGVAVLFNKNITVTHNDTVTDPEGRFVIINICIQYKDYCIASIYGPNVDDSSFFHRFFTSLSVHSDSTIIIGGDVNLILDPELDRLNTAAHQRTWRSASILKQYMNDLGLCDAWRSCHPSTKGFTFFSPVHHSHSRLDYLLVSKSLFKEIKSSNIHPIIISDLAP</sequence>
<comment type="similarity">
    <text evidence="2">Belongs to the DNA repair enzymes AP/ExoA family.</text>
</comment>
<feature type="binding site" evidence="9">
    <location>
        <position position="10"/>
    </location>
    <ligand>
        <name>Mg(2+)</name>
        <dbReference type="ChEBI" id="CHEBI:18420"/>
        <label>1</label>
    </ligand>
</feature>
<dbReference type="Proteomes" id="UP000001038">
    <property type="component" value="Chromosome 23"/>
</dbReference>
<dbReference type="InterPro" id="IPR036691">
    <property type="entry name" value="Endo/exonu/phosph_ase_sf"/>
</dbReference>
<feature type="site" description="Important for catalytic activity" evidence="10">
    <location>
        <position position="205"/>
    </location>
</feature>
<reference evidence="12" key="2">
    <citation type="submission" date="2025-08" db="UniProtKB">
        <authorList>
            <consortium name="Ensembl"/>
        </authorList>
    </citation>
    <scope>IDENTIFICATION</scope>
    <source>
        <strain evidence="12">Hd-rR</strain>
    </source>
</reference>
<dbReference type="GeneTree" id="ENSGT00940000176955"/>
<feature type="binding site" evidence="9">
    <location>
        <position position="143"/>
    </location>
    <ligand>
        <name>Mg(2+)</name>
        <dbReference type="ChEBI" id="CHEBI:18420"/>
        <label>1</label>
    </ligand>
</feature>
<dbReference type="EC" id="3.1.11.2" evidence="3"/>
<keyword evidence="6" id="KW-0378">Hydrolase</keyword>
<evidence type="ECO:0000256" key="3">
    <source>
        <dbReference type="ARBA" id="ARBA00012115"/>
    </source>
</evidence>
<feature type="binding site" evidence="9">
    <location>
        <position position="39"/>
    </location>
    <ligand>
        <name>Mg(2+)</name>
        <dbReference type="ChEBI" id="CHEBI:18420"/>
        <label>1</label>
    </ligand>
</feature>